<sequence>CPFSLSFPLLIGRRNTLPINIRKRKSTPSLIFVSGVREFFCRRILCSLVSEMVSVLLLQLNVKYMKGKLFLQFTANNLKFLLIFGCAMFLMSLAFSVFLLVMGVKYETEFNFIYNNAYFAFVPCLVSNFWFVVLVYDVWNFMKLREEQNGAPSSIR</sequence>
<feature type="transmembrane region" description="Helical" evidence="1">
    <location>
        <begin position="42"/>
        <end position="60"/>
    </location>
</feature>
<dbReference type="Proteomes" id="UP001497382">
    <property type="component" value="Unassembled WGS sequence"/>
</dbReference>
<organism evidence="2 3">
    <name type="scientific">Larinioides sclopetarius</name>
    <dbReference type="NCBI Taxonomy" id="280406"/>
    <lineage>
        <taxon>Eukaryota</taxon>
        <taxon>Metazoa</taxon>
        <taxon>Ecdysozoa</taxon>
        <taxon>Arthropoda</taxon>
        <taxon>Chelicerata</taxon>
        <taxon>Arachnida</taxon>
        <taxon>Araneae</taxon>
        <taxon>Araneomorphae</taxon>
        <taxon>Entelegynae</taxon>
        <taxon>Araneoidea</taxon>
        <taxon>Araneidae</taxon>
        <taxon>Larinioides</taxon>
    </lineage>
</organism>
<keyword evidence="1" id="KW-0472">Membrane</keyword>
<keyword evidence="3" id="KW-1185">Reference proteome</keyword>
<dbReference type="EMBL" id="CAXIEN010000196">
    <property type="protein sequence ID" value="CAL1285916.1"/>
    <property type="molecule type" value="Genomic_DNA"/>
</dbReference>
<keyword evidence="1" id="KW-1133">Transmembrane helix</keyword>
<proteinExistence type="predicted"/>
<protein>
    <submittedName>
        <fullName evidence="2">Uncharacterized protein</fullName>
    </submittedName>
</protein>
<comment type="caution">
    <text evidence="2">The sequence shown here is derived from an EMBL/GenBank/DDBJ whole genome shotgun (WGS) entry which is preliminary data.</text>
</comment>
<feature type="transmembrane region" description="Helical" evidence="1">
    <location>
        <begin position="116"/>
        <end position="139"/>
    </location>
</feature>
<evidence type="ECO:0000256" key="1">
    <source>
        <dbReference type="SAM" id="Phobius"/>
    </source>
</evidence>
<dbReference type="AlphaFoldDB" id="A0AAV2API7"/>
<keyword evidence="1" id="KW-0812">Transmembrane</keyword>
<evidence type="ECO:0000313" key="2">
    <source>
        <dbReference type="EMBL" id="CAL1285916.1"/>
    </source>
</evidence>
<evidence type="ECO:0000313" key="3">
    <source>
        <dbReference type="Proteomes" id="UP001497382"/>
    </source>
</evidence>
<accession>A0AAV2API7</accession>
<feature type="transmembrane region" description="Helical" evidence="1">
    <location>
        <begin position="80"/>
        <end position="104"/>
    </location>
</feature>
<gene>
    <name evidence="2" type="ORF">LARSCL_LOCUS13982</name>
</gene>
<feature type="non-terminal residue" evidence="2">
    <location>
        <position position="1"/>
    </location>
</feature>
<reference evidence="2 3" key="1">
    <citation type="submission" date="2024-04" db="EMBL/GenBank/DDBJ databases">
        <authorList>
            <person name="Rising A."/>
            <person name="Reimegard J."/>
            <person name="Sonavane S."/>
            <person name="Akerstrom W."/>
            <person name="Nylinder S."/>
            <person name="Hedman E."/>
            <person name="Kallberg Y."/>
        </authorList>
    </citation>
    <scope>NUCLEOTIDE SEQUENCE [LARGE SCALE GENOMIC DNA]</scope>
</reference>
<name>A0AAV2API7_9ARAC</name>